<dbReference type="RefSeq" id="WP_213494454.1">
    <property type="nucleotide sequence ID" value="NZ_CP074694.1"/>
</dbReference>
<keyword evidence="3" id="KW-1003">Cell membrane</keyword>
<dbReference type="GO" id="GO:0048038">
    <property type="term" value="F:quinone binding"/>
    <property type="evidence" value="ECO:0007669"/>
    <property type="project" value="UniProtKB-KW"/>
</dbReference>
<dbReference type="SUPFAM" id="SSF143243">
    <property type="entry name" value="Nqo5-like"/>
    <property type="match status" value="1"/>
</dbReference>
<dbReference type="GO" id="GO:0008137">
    <property type="term" value="F:NADH dehydrogenase (ubiquinone) activity"/>
    <property type="evidence" value="ECO:0007669"/>
    <property type="project" value="InterPro"/>
</dbReference>
<dbReference type="Pfam" id="PF00329">
    <property type="entry name" value="Complex1_30kDa"/>
    <property type="match status" value="1"/>
</dbReference>
<keyword evidence="3 4" id="KW-1278">Translocase</keyword>
<proteinExistence type="inferred from homology"/>
<comment type="similarity">
    <text evidence="1 3 4">Belongs to the complex I 30 kDa subunit family.</text>
</comment>
<evidence type="ECO:0000313" key="7">
    <source>
        <dbReference type="EMBL" id="QVL30583.1"/>
    </source>
</evidence>
<protein>
    <recommendedName>
        <fullName evidence="3">NADH-quinone oxidoreductase subunit C</fullName>
        <ecNumber evidence="3">7.1.1.-</ecNumber>
    </recommendedName>
    <alternativeName>
        <fullName evidence="3">NADH dehydrogenase I subunit C</fullName>
    </alternativeName>
    <alternativeName>
        <fullName evidence="3">NDH-1 subunit C</fullName>
    </alternativeName>
</protein>
<keyword evidence="8" id="KW-1185">Reference proteome</keyword>
<gene>
    <name evidence="3" type="primary">nuoC</name>
    <name evidence="7" type="ORF">KIH39_17205</name>
</gene>
<keyword evidence="2 3" id="KW-0813">Transport</keyword>
<evidence type="ECO:0000256" key="1">
    <source>
        <dbReference type="ARBA" id="ARBA00007569"/>
    </source>
</evidence>
<keyword evidence="3" id="KW-0830">Ubiquinone</keyword>
<comment type="subunit">
    <text evidence="3">NDH-1 is composed of 14 different subunits. Subunits NuoB, C, D, E, F, and G constitute the peripheral sector of the complex.</text>
</comment>
<keyword evidence="3 5" id="KW-0874">Quinone</keyword>
<dbReference type="KEGG" id="tsph:KIH39_17205"/>
<dbReference type="GO" id="GO:0005886">
    <property type="term" value="C:plasma membrane"/>
    <property type="evidence" value="ECO:0007669"/>
    <property type="project" value="UniProtKB-SubCell"/>
</dbReference>
<evidence type="ECO:0000256" key="5">
    <source>
        <dbReference type="RuleBase" id="RU003582"/>
    </source>
</evidence>
<dbReference type="InterPro" id="IPR020396">
    <property type="entry name" value="NADH_UbQ_OxRdtase_CS"/>
</dbReference>
<dbReference type="EMBL" id="CP074694">
    <property type="protein sequence ID" value="QVL30583.1"/>
    <property type="molecule type" value="Genomic_DNA"/>
</dbReference>
<dbReference type="InterPro" id="IPR001268">
    <property type="entry name" value="NADH_UbQ_OxRdtase_30kDa_su"/>
</dbReference>
<dbReference type="PROSITE" id="PS00542">
    <property type="entry name" value="COMPLEX1_30K"/>
    <property type="match status" value="1"/>
</dbReference>
<reference evidence="7" key="1">
    <citation type="submission" date="2021-05" db="EMBL/GenBank/DDBJ databases">
        <title>Complete genome sequence of the cellulolytic planctomycete Telmatocola sphagniphila SP2T and characterization of the first cellulase from planctomycetes.</title>
        <authorList>
            <person name="Rakitin A.L."/>
            <person name="Beletsky A.V."/>
            <person name="Naumoff D.G."/>
            <person name="Kulichevskaya I.S."/>
            <person name="Mardanov A.V."/>
            <person name="Ravin N.V."/>
            <person name="Dedysh S.N."/>
        </authorList>
    </citation>
    <scope>NUCLEOTIDE SEQUENCE</scope>
    <source>
        <strain evidence="7">SP2T</strain>
    </source>
</reference>
<comment type="catalytic activity">
    <reaction evidence="3 5">
        <text>a quinone + NADH + 5 H(+)(in) = a quinol + NAD(+) + 4 H(+)(out)</text>
        <dbReference type="Rhea" id="RHEA:57888"/>
        <dbReference type="ChEBI" id="CHEBI:15378"/>
        <dbReference type="ChEBI" id="CHEBI:24646"/>
        <dbReference type="ChEBI" id="CHEBI:57540"/>
        <dbReference type="ChEBI" id="CHEBI:57945"/>
        <dbReference type="ChEBI" id="CHEBI:132124"/>
    </reaction>
</comment>
<dbReference type="EC" id="7.1.1.-" evidence="3"/>
<dbReference type="HAMAP" id="MF_01357">
    <property type="entry name" value="NDH1_NuoC"/>
    <property type="match status" value="1"/>
</dbReference>
<evidence type="ECO:0000256" key="2">
    <source>
        <dbReference type="ARBA" id="ARBA00022448"/>
    </source>
</evidence>
<organism evidence="7 8">
    <name type="scientific">Telmatocola sphagniphila</name>
    <dbReference type="NCBI Taxonomy" id="1123043"/>
    <lineage>
        <taxon>Bacteria</taxon>
        <taxon>Pseudomonadati</taxon>
        <taxon>Planctomycetota</taxon>
        <taxon>Planctomycetia</taxon>
        <taxon>Gemmatales</taxon>
        <taxon>Gemmataceae</taxon>
    </lineage>
</organism>
<dbReference type="InterPro" id="IPR010218">
    <property type="entry name" value="NADH_DH_suC"/>
</dbReference>
<sequence length="176" mass="20595">MNGSEILALLQSLFGDSLLQAQSDVLDPFVQVQPEQLVRLMQFLRYEPQLKFEMLNDITGTDWLETDAKKLAKAGFEPHLEVLYHLSSFSKLHRLCVKVVLPRWKDNKPGLLPELPTLAHLWKTADWQEREVYDLLGVQFIGHPDLRRLLLSDDWEGHPLRKDYEFPLEYQGIRCR</sequence>
<accession>A0A8E6B2A1</accession>
<evidence type="ECO:0000256" key="4">
    <source>
        <dbReference type="RuleBase" id="RU003456"/>
    </source>
</evidence>
<evidence type="ECO:0000313" key="8">
    <source>
        <dbReference type="Proteomes" id="UP000676194"/>
    </source>
</evidence>
<dbReference type="PANTHER" id="PTHR10884">
    <property type="entry name" value="NADH DEHYDROGENASE UBIQUINONE IRON-SULFUR PROTEIN 3"/>
    <property type="match status" value="1"/>
</dbReference>
<dbReference type="NCBIfam" id="TIGR01961">
    <property type="entry name" value="NuoC_fam"/>
    <property type="match status" value="1"/>
</dbReference>
<dbReference type="Proteomes" id="UP000676194">
    <property type="component" value="Chromosome"/>
</dbReference>
<comment type="subcellular location">
    <subcellularLocation>
        <location evidence="3">Cell membrane</location>
        <topology evidence="3">Peripheral membrane protein</topology>
        <orientation evidence="3">Cytoplasmic side</orientation>
    </subcellularLocation>
</comment>
<evidence type="ECO:0000256" key="3">
    <source>
        <dbReference type="HAMAP-Rule" id="MF_01357"/>
    </source>
</evidence>
<evidence type="ECO:0000259" key="6">
    <source>
        <dbReference type="Pfam" id="PF00329"/>
    </source>
</evidence>
<name>A0A8E6B2A1_9BACT</name>
<keyword evidence="3 4" id="KW-0520">NAD</keyword>
<dbReference type="GO" id="GO:0050136">
    <property type="term" value="F:NADH dehydrogenase (quinone) (non-electrogenic) activity"/>
    <property type="evidence" value="ECO:0007669"/>
    <property type="project" value="UniProtKB-UniRule"/>
</dbReference>
<feature type="domain" description="NADH:ubiquinone oxidoreductase 30kDa subunit" evidence="6">
    <location>
        <begin position="30"/>
        <end position="166"/>
    </location>
</feature>
<comment type="function">
    <text evidence="3">NDH-1 shuttles electrons from NADH, via FMN and iron-sulfur (Fe-S) centers, to quinones in the respiratory chain. The immediate electron acceptor for the enzyme in this species is believed to be ubiquinone. Couples the redox reaction to proton translocation (for every two electrons transferred, four hydrogen ions are translocated across the cytoplasmic membrane), and thus conserves the redox energy in a proton gradient.</text>
</comment>
<dbReference type="AlphaFoldDB" id="A0A8E6B2A1"/>
<dbReference type="PANTHER" id="PTHR10884:SF14">
    <property type="entry name" value="NADH DEHYDROGENASE [UBIQUINONE] IRON-SULFUR PROTEIN 3, MITOCHONDRIAL"/>
    <property type="match status" value="1"/>
</dbReference>
<dbReference type="Gene3D" id="3.30.460.80">
    <property type="entry name" value="NADH:ubiquinone oxidoreductase, 30kDa subunit"/>
    <property type="match status" value="1"/>
</dbReference>
<dbReference type="InterPro" id="IPR037232">
    <property type="entry name" value="NADH_quin_OxRdtase_su_C/D-like"/>
</dbReference>
<keyword evidence="3" id="KW-0472">Membrane</keyword>